<dbReference type="AlphaFoldDB" id="A0A915CUG0"/>
<evidence type="ECO:0000313" key="2">
    <source>
        <dbReference type="WBParaSite" id="jg12764"/>
    </source>
</evidence>
<dbReference type="InterPro" id="IPR043472">
    <property type="entry name" value="Macro_dom-like"/>
</dbReference>
<name>A0A915CUG0_9BILA</name>
<accession>A0A915CUG0</accession>
<reference evidence="2" key="1">
    <citation type="submission" date="2022-11" db="UniProtKB">
        <authorList>
            <consortium name="WormBaseParasite"/>
        </authorList>
    </citation>
    <scope>IDENTIFICATION</scope>
</reference>
<proteinExistence type="predicted"/>
<organism evidence="1 2">
    <name type="scientific">Ditylenchus dipsaci</name>
    <dbReference type="NCBI Taxonomy" id="166011"/>
    <lineage>
        <taxon>Eukaryota</taxon>
        <taxon>Metazoa</taxon>
        <taxon>Ecdysozoa</taxon>
        <taxon>Nematoda</taxon>
        <taxon>Chromadorea</taxon>
        <taxon>Rhabditida</taxon>
        <taxon>Tylenchina</taxon>
        <taxon>Tylenchomorpha</taxon>
        <taxon>Sphaerularioidea</taxon>
        <taxon>Anguinidae</taxon>
        <taxon>Anguininae</taxon>
        <taxon>Ditylenchus</taxon>
    </lineage>
</organism>
<dbReference type="SUPFAM" id="SSF52949">
    <property type="entry name" value="Macro domain-like"/>
    <property type="match status" value="1"/>
</dbReference>
<evidence type="ECO:0000313" key="1">
    <source>
        <dbReference type="Proteomes" id="UP000887574"/>
    </source>
</evidence>
<dbReference type="Gene3D" id="3.40.220.10">
    <property type="entry name" value="Leucine Aminopeptidase, subunit E, domain 1"/>
    <property type="match status" value="1"/>
</dbReference>
<protein>
    <submittedName>
        <fullName evidence="2">Uncharacterized protein</fullName>
    </submittedName>
</protein>
<sequence length="530" mass="62108">MEQMDWNQVITFVEKKLSAKQKFLQNHVLKPENSLSVWRSSHFCTQIHVQVGSMKSVEAELKKPRPLHKDQEQLVFYYRSALNVARAVGRKSVAYPNSFAYSKRKAAKLAISTVILWLYDNPKKMDIIWFVVTSNNVKKLYENELDENDTFLNNVDIWSKHLAKYDNWSRKTLGQTPILAPYYTARTMYYKSKYVFRAAVFLETPVARPPQRIASHTAPKICQAFTMSVPWISSASDIICDVLLFLSRQQLERLQLIDQFFNQTICNRLSTRPLRTVFQAFLTLSSDPAKILLFNFDPDSKRRVEGDLQKMLPYLAPIYTRICRTHIGLFLDCASSNYLEVLHSLKQLWHRNALDLDFKSGGTSKSYYQHLLHDLLSPQLLNCRELHLRFKDVHLEVPFDFKNYRVLYECEKICFTCIEGCVRTTDFVEFLNSVPEDRADHLEIHLNLHGAALRYGEDREWICSFPKIVDLLQKEFLKSSTTCSYKLNCYFFYKCYPNAFILTNSTTNEELSFCATREDKHYLIQRKRLL</sequence>
<dbReference type="WBParaSite" id="jg12764">
    <property type="protein sequence ID" value="jg12764"/>
    <property type="gene ID" value="jg12764"/>
</dbReference>
<keyword evidence="1" id="KW-1185">Reference proteome</keyword>
<dbReference type="Proteomes" id="UP000887574">
    <property type="component" value="Unplaced"/>
</dbReference>